<reference evidence="1" key="2">
    <citation type="submission" date="2023-05" db="EMBL/GenBank/DDBJ databases">
        <authorList>
            <consortium name="Lawrence Berkeley National Laboratory"/>
            <person name="Steindorff A."/>
            <person name="Hensen N."/>
            <person name="Bonometti L."/>
            <person name="Westerberg I."/>
            <person name="Brannstrom I.O."/>
            <person name="Guillou S."/>
            <person name="Cros-Aarteil S."/>
            <person name="Calhoun S."/>
            <person name="Haridas S."/>
            <person name="Kuo A."/>
            <person name="Mondo S."/>
            <person name="Pangilinan J."/>
            <person name="Riley R."/>
            <person name="Labutti K."/>
            <person name="Andreopoulos B."/>
            <person name="Lipzen A."/>
            <person name="Chen C."/>
            <person name="Yanf M."/>
            <person name="Daum C."/>
            <person name="Ng V."/>
            <person name="Clum A."/>
            <person name="Ohm R."/>
            <person name="Martin F."/>
            <person name="Silar P."/>
            <person name="Natvig D."/>
            <person name="Lalanne C."/>
            <person name="Gautier V."/>
            <person name="Ament-Velasquez S.L."/>
            <person name="Kruys A."/>
            <person name="Hutchinson M.I."/>
            <person name="Powell A.J."/>
            <person name="Barry K."/>
            <person name="Miller A.N."/>
            <person name="Grigoriev I.V."/>
            <person name="Debuchy R."/>
            <person name="Gladieux P."/>
            <person name="Thoren M.H."/>
            <person name="Johannesson H."/>
        </authorList>
    </citation>
    <scope>NUCLEOTIDE SEQUENCE</scope>
    <source>
        <strain evidence="1">CBS 757.83</strain>
    </source>
</reference>
<evidence type="ECO:0000313" key="2">
    <source>
        <dbReference type="Proteomes" id="UP001305647"/>
    </source>
</evidence>
<protein>
    <submittedName>
        <fullName evidence="1">Uncharacterized protein</fullName>
    </submittedName>
</protein>
<comment type="caution">
    <text evidence="1">The sequence shown here is derived from an EMBL/GenBank/DDBJ whole genome shotgun (WGS) entry which is preliminary data.</text>
</comment>
<name>A0AAN6PU00_9PEZI</name>
<dbReference type="AlphaFoldDB" id="A0AAN6PU00"/>
<proteinExistence type="predicted"/>
<gene>
    <name evidence="1" type="ORF">N658DRAFT_256197</name>
</gene>
<evidence type="ECO:0000313" key="1">
    <source>
        <dbReference type="EMBL" id="KAK4097920.1"/>
    </source>
</evidence>
<reference evidence="1" key="1">
    <citation type="journal article" date="2023" name="Mol. Phylogenet. Evol.">
        <title>Genome-scale phylogeny and comparative genomics of the fungal order Sordariales.</title>
        <authorList>
            <person name="Hensen N."/>
            <person name="Bonometti L."/>
            <person name="Westerberg I."/>
            <person name="Brannstrom I.O."/>
            <person name="Guillou S."/>
            <person name="Cros-Aarteil S."/>
            <person name="Calhoun S."/>
            <person name="Haridas S."/>
            <person name="Kuo A."/>
            <person name="Mondo S."/>
            <person name="Pangilinan J."/>
            <person name="Riley R."/>
            <person name="LaButti K."/>
            <person name="Andreopoulos B."/>
            <person name="Lipzen A."/>
            <person name="Chen C."/>
            <person name="Yan M."/>
            <person name="Daum C."/>
            <person name="Ng V."/>
            <person name="Clum A."/>
            <person name="Steindorff A."/>
            <person name="Ohm R.A."/>
            <person name="Martin F."/>
            <person name="Silar P."/>
            <person name="Natvig D.O."/>
            <person name="Lalanne C."/>
            <person name="Gautier V."/>
            <person name="Ament-Velasquez S.L."/>
            <person name="Kruys A."/>
            <person name="Hutchinson M.I."/>
            <person name="Powell A.J."/>
            <person name="Barry K."/>
            <person name="Miller A.N."/>
            <person name="Grigoriev I.V."/>
            <person name="Debuchy R."/>
            <person name="Gladieux P."/>
            <person name="Hiltunen Thoren M."/>
            <person name="Johannesson H."/>
        </authorList>
    </citation>
    <scope>NUCLEOTIDE SEQUENCE</scope>
    <source>
        <strain evidence="1">CBS 757.83</strain>
    </source>
</reference>
<dbReference type="EMBL" id="MU863665">
    <property type="protein sequence ID" value="KAK4097920.1"/>
    <property type="molecule type" value="Genomic_DNA"/>
</dbReference>
<accession>A0AAN6PU00</accession>
<organism evidence="1 2">
    <name type="scientific">Parathielavia hyrcaniae</name>
    <dbReference type="NCBI Taxonomy" id="113614"/>
    <lineage>
        <taxon>Eukaryota</taxon>
        <taxon>Fungi</taxon>
        <taxon>Dikarya</taxon>
        <taxon>Ascomycota</taxon>
        <taxon>Pezizomycotina</taxon>
        <taxon>Sordariomycetes</taxon>
        <taxon>Sordariomycetidae</taxon>
        <taxon>Sordariales</taxon>
        <taxon>Chaetomiaceae</taxon>
        <taxon>Parathielavia</taxon>
    </lineage>
</organism>
<keyword evidence="2" id="KW-1185">Reference proteome</keyword>
<dbReference type="Proteomes" id="UP001305647">
    <property type="component" value="Unassembled WGS sequence"/>
</dbReference>
<sequence>MKDEMRKGSWLDPWAWSGDPTACWRLSHGPSSLVKRRVAMRWELHSPWARQSQKCGGIGTAGKRLHRGWRAKSEEHPSGGARARGVVRLEGSVVGGVCCNRRGSRVCGPRPPGSLDGRSMEELGFEPAILVQLPQTLTRRLSTVLLRSYGVLGTRYG</sequence>